<protein>
    <submittedName>
        <fullName evidence="1">Uncharacterized protein</fullName>
    </submittedName>
</protein>
<evidence type="ECO:0000313" key="2">
    <source>
        <dbReference type="Proteomes" id="UP000192932"/>
    </source>
</evidence>
<dbReference type="Proteomes" id="UP000192932">
    <property type="component" value="Plasmid unnamed2"/>
</dbReference>
<dbReference type="EMBL" id="CP020745">
    <property type="protein sequence ID" value="ARJ25620.1"/>
    <property type="molecule type" value="Genomic_DNA"/>
</dbReference>
<dbReference type="PROSITE" id="PS51257">
    <property type="entry name" value="PROKAR_LIPOPROTEIN"/>
    <property type="match status" value="1"/>
</dbReference>
<name>A0A1W6AIG5_BACMY</name>
<proteinExistence type="predicted"/>
<organism evidence="1 2">
    <name type="scientific">Bacillus mycoides</name>
    <dbReference type="NCBI Taxonomy" id="1405"/>
    <lineage>
        <taxon>Bacteria</taxon>
        <taxon>Bacillati</taxon>
        <taxon>Bacillota</taxon>
        <taxon>Bacilli</taxon>
        <taxon>Bacillales</taxon>
        <taxon>Bacillaceae</taxon>
        <taxon>Bacillus</taxon>
        <taxon>Bacillus cereus group</taxon>
    </lineage>
</organism>
<sequence length="170" mass="19916">MKKTKFVSGMCVAGMLVLGGMVGCGTSETKSTANQQESQKERDMKEADKAAMEYVRAFIDLDSTKLESLFYKPYKFMEGGNSHPGANKGIEERYDLYRYDLKEGKDEYYYHVKYYHPVQERKRVMDLKMVKDEKDGKWKNYEWAWEDNYSLESIVGSMKPTHVHKWGQKE</sequence>
<reference evidence="1 2" key="1">
    <citation type="submission" date="2017-04" db="EMBL/GenBank/DDBJ databases">
        <title>The Characteristic of a Fine Plant Growth-Promoting Rhizobacteria Bacillus mycoides Gnyt1 and its Whole Genome Sequencing Analysis.</title>
        <authorList>
            <person name="Li J.H."/>
            <person name="Yao T."/>
        </authorList>
    </citation>
    <scope>NUCLEOTIDE SEQUENCE [LARGE SCALE GENOMIC DNA]</scope>
    <source>
        <strain evidence="1 2">Gnyt1</strain>
        <plasmid evidence="2">Plasmid unnamed2</plasmid>
    </source>
</reference>
<geneLocation type="plasmid" evidence="1 2">
    <name>unnamed2</name>
</geneLocation>
<dbReference type="AlphaFoldDB" id="A0A1W6AIG5"/>
<evidence type="ECO:0000313" key="1">
    <source>
        <dbReference type="EMBL" id="ARJ25620.1"/>
    </source>
</evidence>
<dbReference type="RefSeq" id="WP_085313348.1">
    <property type="nucleotide sequence ID" value="NZ_CP020745.1"/>
</dbReference>
<gene>
    <name evidence="1" type="ORF">B7492_31745</name>
</gene>
<accession>A0A1W6AIG5</accession>
<keyword evidence="1" id="KW-0614">Plasmid</keyword>